<keyword evidence="2" id="KW-1185">Reference proteome</keyword>
<dbReference type="Gramene" id="rna-AYBTSS11_LOCUS2965">
    <property type="protein sequence ID" value="CAJ1893382.1"/>
    <property type="gene ID" value="gene-AYBTSS11_LOCUS2965"/>
</dbReference>
<dbReference type="AlphaFoldDB" id="A0AA86V2X3"/>
<evidence type="ECO:0000313" key="2">
    <source>
        <dbReference type="Proteomes" id="UP001189624"/>
    </source>
</evidence>
<sequence>MALTLGPALYTLSSSSYLLECDNVAQGGLKSLEFPEKYLDKDKGCESCLARSDWHVVAVDEAMKW</sequence>
<accession>A0AA86V2X3</accession>
<gene>
    <name evidence="1" type="ORF">AYBTSS11_LOCUS2965</name>
</gene>
<name>A0AA86V2X3_9FABA</name>
<protein>
    <submittedName>
        <fullName evidence="1">Uncharacterized protein</fullName>
    </submittedName>
</protein>
<dbReference type="EMBL" id="OY731398">
    <property type="protein sequence ID" value="CAJ1893382.1"/>
    <property type="molecule type" value="Genomic_DNA"/>
</dbReference>
<dbReference type="Proteomes" id="UP001189624">
    <property type="component" value="Chromosome 1"/>
</dbReference>
<evidence type="ECO:0000313" key="1">
    <source>
        <dbReference type="EMBL" id="CAJ1893382.1"/>
    </source>
</evidence>
<organism evidence="1 2">
    <name type="scientific">Sphenostylis stenocarpa</name>
    <dbReference type="NCBI Taxonomy" id="92480"/>
    <lineage>
        <taxon>Eukaryota</taxon>
        <taxon>Viridiplantae</taxon>
        <taxon>Streptophyta</taxon>
        <taxon>Embryophyta</taxon>
        <taxon>Tracheophyta</taxon>
        <taxon>Spermatophyta</taxon>
        <taxon>Magnoliopsida</taxon>
        <taxon>eudicotyledons</taxon>
        <taxon>Gunneridae</taxon>
        <taxon>Pentapetalae</taxon>
        <taxon>rosids</taxon>
        <taxon>fabids</taxon>
        <taxon>Fabales</taxon>
        <taxon>Fabaceae</taxon>
        <taxon>Papilionoideae</taxon>
        <taxon>50 kb inversion clade</taxon>
        <taxon>NPAAA clade</taxon>
        <taxon>indigoferoid/millettioid clade</taxon>
        <taxon>Phaseoleae</taxon>
        <taxon>Sphenostylis</taxon>
    </lineage>
</organism>
<reference evidence="1" key="1">
    <citation type="submission" date="2023-10" db="EMBL/GenBank/DDBJ databases">
        <authorList>
            <person name="Domelevo Entfellner J.-B."/>
        </authorList>
    </citation>
    <scope>NUCLEOTIDE SEQUENCE</scope>
</reference>
<proteinExistence type="predicted"/>